<keyword evidence="2" id="KW-1185">Reference proteome</keyword>
<dbReference type="AlphaFoldDB" id="A0A6G1C560"/>
<dbReference type="OrthoDB" id="696471at2759"/>
<comment type="caution">
    <text evidence="1">The sequence shown here is derived from an EMBL/GenBank/DDBJ whole genome shotgun (WGS) entry which is preliminary data.</text>
</comment>
<accession>A0A6G1C560</accession>
<reference evidence="1 2" key="1">
    <citation type="submission" date="2019-11" db="EMBL/GenBank/DDBJ databases">
        <title>Whole genome sequence of Oryza granulata.</title>
        <authorList>
            <person name="Li W."/>
        </authorList>
    </citation>
    <scope>NUCLEOTIDE SEQUENCE [LARGE SCALE GENOMIC DNA]</scope>
    <source>
        <strain evidence="2">cv. Menghai</strain>
        <tissue evidence="1">Leaf</tissue>
    </source>
</reference>
<dbReference type="EMBL" id="SPHZ02000010">
    <property type="protein sequence ID" value="KAF0895171.1"/>
    <property type="molecule type" value="Genomic_DNA"/>
</dbReference>
<protein>
    <submittedName>
        <fullName evidence="1">Uncharacterized protein</fullName>
    </submittedName>
</protein>
<name>A0A6G1C560_9ORYZ</name>
<proteinExistence type="predicted"/>
<gene>
    <name evidence="1" type="ORF">E2562_006872</name>
</gene>
<sequence>MGVGRGRRGLWRLARKELGVDWVLSRLREVFCNGVPISFKRWNRRLQAKSTNLKFFTKLSLSGLPQHAWDEEAVTTIIHDLGGELVEFVPPDDARILTLFA</sequence>
<organism evidence="1 2">
    <name type="scientific">Oryza meyeriana var. granulata</name>
    <dbReference type="NCBI Taxonomy" id="110450"/>
    <lineage>
        <taxon>Eukaryota</taxon>
        <taxon>Viridiplantae</taxon>
        <taxon>Streptophyta</taxon>
        <taxon>Embryophyta</taxon>
        <taxon>Tracheophyta</taxon>
        <taxon>Spermatophyta</taxon>
        <taxon>Magnoliopsida</taxon>
        <taxon>Liliopsida</taxon>
        <taxon>Poales</taxon>
        <taxon>Poaceae</taxon>
        <taxon>BOP clade</taxon>
        <taxon>Oryzoideae</taxon>
        <taxon>Oryzeae</taxon>
        <taxon>Oryzinae</taxon>
        <taxon>Oryza</taxon>
        <taxon>Oryza meyeriana</taxon>
    </lineage>
</organism>
<evidence type="ECO:0000313" key="2">
    <source>
        <dbReference type="Proteomes" id="UP000479710"/>
    </source>
</evidence>
<dbReference type="Proteomes" id="UP000479710">
    <property type="component" value="Unassembled WGS sequence"/>
</dbReference>
<evidence type="ECO:0000313" key="1">
    <source>
        <dbReference type="EMBL" id="KAF0895171.1"/>
    </source>
</evidence>